<dbReference type="PANTHER" id="PTHR34821">
    <property type="entry name" value="INNER MEMBRANE PROTEIN YDCZ"/>
    <property type="match status" value="1"/>
</dbReference>
<feature type="transmembrane region" description="Helical" evidence="2">
    <location>
        <begin position="168"/>
        <end position="189"/>
    </location>
</feature>
<dbReference type="AlphaFoldDB" id="A0A0G4GQ86"/>
<keyword evidence="2" id="KW-1133">Transmembrane helix</keyword>
<dbReference type="PhylomeDB" id="A0A0G4GQ86"/>
<accession>A0A0G4GQ86</accession>
<dbReference type="PANTHER" id="PTHR34821:SF2">
    <property type="entry name" value="INNER MEMBRANE PROTEIN YDCZ"/>
    <property type="match status" value="1"/>
</dbReference>
<feature type="transmembrane region" description="Helical" evidence="2">
    <location>
        <begin position="209"/>
        <end position="228"/>
    </location>
</feature>
<dbReference type="EMBL" id="CDMZ01001437">
    <property type="protein sequence ID" value="CEM32609.1"/>
    <property type="molecule type" value="Genomic_DNA"/>
</dbReference>
<evidence type="ECO:0000256" key="1">
    <source>
        <dbReference type="SAM" id="MobiDB-lite"/>
    </source>
</evidence>
<sequence length="396" mass="42073">MHPVLQVVLSVWPFTNGFLIPVQSAFIIALQNVLGPNSLAWGVFFNHSVIFTVSLCLCFQGPPLSKAFENLRAAVRKDKWELVSCVGGLLSITSIFLGAFVSDQIDFGPAFLVIACGMISLSLLLDWKGWMWATKRKIRVLDLVGAGMTILGTGVFTVTGALRETTKHYSAVSAASFALAFVSGCIFTAQGAVNKRLAHTLGNTFRSSFWAGATGVCILLPIAFGSQPNPCFQCARPSDSWKFMVGVIGLALLLSNMTVPRFLGFSLAAKARVCGNIVGAVILDQFLYELTGKRKAPSPTPVQIAGLVLALLGLIIAIRPPPKVGTERKAVTGGGEETGTGEEEGEHRSSLSEKGLATSHQTEGGNMVGEPSDLEVGGEGEREGEGEGQIQTQTEK</sequence>
<protein>
    <recommendedName>
        <fullName evidence="4">EamA domain-containing protein</fullName>
    </recommendedName>
</protein>
<reference evidence="3" key="1">
    <citation type="submission" date="2014-11" db="EMBL/GenBank/DDBJ databases">
        <authorList>
            <person name="Otto D Thomas"/>
            <person name="Naeem Raeece"/>
        </authorList>
    </citation>
    <scope>NUCLEOTIDE SEQUENCE</scope>
</reference>
<gene>
    <name evidence="3" type="ORF">Cvel_22896</name>
</gene>
<dbReference type="VEuPathDB" id="CryptoDB:Cvel_22896"/>
<feature type="transmembrane region" description="Helical" evidence="2">
    <location>
        <begin position="240"/>
        <end position="259"/>
    </location>
</feature>
<feature type="transmembrane region" description="Helical" evidence="2">
    <location>
        <begin position="39"/>
        <end position="59"/>
    </location>
</feature>
<proteinExistence type="predicted"/>
<feature type="region of interest" description="Disordered" evidence="1">
    <location>
        <begin position="324"/>
        <end position="396"/>
    </location>
</feature>
<feature type="transmembrane region" description="Helical" evidence="2">
    <location>
        <begin position="139"/>
        <end position="162"/>
    </location>
</feature>
<dbReference type="InterPro" id="IPR006750">
    <property type="entry name" value="YdcZ"/>
</dbReference>
<name>A0A0G4GQ86_9ALVE</name>
<feature type="transmembrane region" description="Helical" evidence="2">
    <location>
        <begin position="107"/>
        <end position="127"/>
    </location>
</feature>
<feature type="transmembrane region" description="Helical" evidence="2">
    <location>
        <begin position="7"/>
        <end position="33"/>
    </location>
</feature>
<keyword evidence="2" id="KW-0472">Membrane</keyword>
<dbReference type="GO" id="GO:0005886">
    <property type="term" value="C:plasma membrane"/>
    <property type="evidence" value="ECO:0007669"/>
    <property type="project" value="TreeGrafter"/>
</dbReference>
<dbReference type="Pfam" id="PF04657">
    <property type="entry name" value="DMT_YdcZ"/>
    <property type="match status" value="2"/>
</dbReference>
<organism evidence="3">
    <name type="scientific">Chromera velia CCMP2878</name>
    <dbReference type="NCBI Taxonomy" id="1169474"/>
    <lineage>
        <taxon>Eukaryota</taxon>
        <taxon>Sar</taxon>
        <taxon>Alveolata</taxon>
        <taxon>Colpodellida</taxon>
        <taxon>Chromeraceae</taxon>
        <taxon>Chromera</taxon>
    </lineage>
</organism>
<keyword evidence="2" id="KW-0812">Transmembrane</keyword>
<evidence type="ECO:0000313" key="3">
    <source>
        <dbReference type="EMBL" id="CEM32609.1"/>
    </source>
</evidence>
<evidence type="ECO:0000256" key="2">
    <source>
        <dbReference type="SAM" id="Phobius"/>
    </source>
</evidence>
<evidence type="ECO:0008006" key="4">
    <source>
        <dbReference type="Google" id="ProtNLM"/>
    </source>
</evidence>
<feature type="transmembrane region" description="Helical" evidence="2">
    <location>
        <begin position="80"/>
        <end position="101"/>
    </location>
</feature>